<feature type="transmembrane region" description="Helical" evidence="2">
    <location>
        <begin position="341"/>
        <end position="361"/>
    </location>
</feature>
<accession>B8IP26</accession>
<feature type="transmembrane region" description="Helical" evidence="2">
    <location>
        <begin position="216"/>
        <end position="237"/>
    </location>
</feature>
<dbReference type="STRING" id="460265.Mnod_5500"/>
<evidence type="ECO:0000313" key="4">
    <source>
        <dbReference type="Proteomes" id="UP000008207"/>
    </source>
</evidence>
<dbReference type="Pfam" id="PF11299">
    <property type="entry name" value="DUF3100"/>
    <property type="match status" value="1"/>
</dbReference>
<feature type="transmembrane region" description="Helical" evidence="2">
    <location>
        <begin position="188"/>
        <end position="209"/>
    </location>
</feature>
<dbReference type="eggNOG" id="ENOG502Z7NA">
    <property type="taxonomic scope" value="Bacteria"/>
</dbReference>
<feature type="transmembrane region" description="Helical" evidence="2">
    <location>
        <begin position="89"/>
        <end position="110"/>
    </location>
</feature>
<feature type="transmembrane region" description="Helical" evidence="2">
    <location>
        <begin position="131"/>
        <end position="150"/>
    </location>
</feature>
<keyword evidence="2" id="KW-1133">Transmembrane helix</keyword>
<proteinExistence type="predicted"/>
<dbReference type="AlphaFoldDB" id="B8IP26"/>
<keyword evidence="4" id="KW-1185">Reference proteome</keyword>
<feature type="transmembrane region" description="Helical" evidence="2">
    <location>
        <begin position="368"/>
        <end position="386"/>
    </location>
</feature>
<evidence type="ECO:0000313" key="3">
    <source>
        <dbReference type="EMBL" id="ACL60344.1"/>
    </source>
</evidence>
<sequence length="457" mass="46803">MMSGTLARETVPALDPPATSGRTSPWGTLKLFALALVVVVLAELIGNVAIPIGHGKIILLPLLWALLMGGALGLAAGRLPAPLRVTTPLQHQAAAILQPALLLFIAKLGLMVGGSLPKILGAGWALVFQEFGHFFGTMVFGLPVALLLGIKREAIGATFSVGREPSLAIIGERYGMASPEGRGVLAEYLTGTVFGAVFIALLAGLIASLGVFNPLALAMGAGVGSGSMMAAASGAIAAQQSPEVAKDVATFAAASNLITTTIGTYFTLFLSLPFTVWAYGVLEPILGRGRGRAEAAPAPAAASLPEEAPALGSSALLLAWLAAASFGLVGNALTYGTRPDGAVLLGAAIIVGVVVIGWSLYRLTARRLPAVVWTSLIGMALTYPGMPFSAEVAALTGKINFLALATPILAFAGLSIAKDVPAFRQLGWRIVVVSFMANAGTFLGAALIAQFWLHPPV</sequence>
<evidence type="ECO:0000256" key="2">
    <source>
        <dbReference type="SAM" id="Phobius"/>
    </source>
</evidence>
<feature type="transmembrane region" description="Helical" evidence="2">
    <location>
        <begin position="392"/>
        <end position="414"/>
    </location>
</feature>
<dbReference type="HOGENOM" id="CLU_050372_0_0_5"/>
<feature type="transmembrane region" description="Helical" evidence="2">
    <location>
        <begin position="257"/>
        <end position="282"/>
    </location>
</feature>
<reference evidence="3 4" key="1">
    <citation type="submission" date="2009-01" db="EMBL/GenBank/DDBJ databases">
        <title>Complete sequence of chromosome of Methylobacterium nodulans ORS 2060.</title>
        <authorList>
            <consortium name="US DOE Joint Genome Institute"/>
            <person name="Lucas S."/>
            <person name="Copeland A."/>
            <person name="Lapidus A."/>
            <person name="Glavina del Rio T."/>
            <person name="Dalin E."/>
            <person name="Tice H."/>
            <person name="Bruce D."/>
            <person name="Goodwin L."/>
            <person name="Pitluck S."/>
            <person name="Sims D."/>
            <person name="Brettin T."/>
            <person name="Detter J.C."/>
            <person name="Han C."/>
            <person name="Larimer F."/>
            <person name="Land M."/>
            <person name="Hauser L."/>
            <person name="Kyrpides N."/>
            <person name="Ivanova N."/>
            <person name="Marx C.J."/>
            <person name="Richardson P."/>
        </authorList>
    </citation>
    <scope>NUCLEOTIDE SEQUENCE [LARGE SCALE GENOMIC DNA]</scope>
    <source>
        <strain evidence="4">LMG 21967 / CNCM I-2342 / ORS 2060</strain>
    </source>
</reference>
<evidence type="ECO:0000256" key="1">
    <source>
        <dbReference type="SAM" id="MobiDB-lite"/>
    </source>
</evidence>
<keyword evidence="2" id="KW-0472">Membrane</keyword>
<feature type="transmembrane region" description="Helical" evidence="2">
    <location>
        <begin position="31"/>
        <end position="50"/>
    </location>
</feature>
<keyword evidence="2" id="KW-0812">Transmembrane</keyword>
<feature type="region of interest" description="Disordered" evidence="1">
    <location>
        <begin position="1"/>
        <end position="21"/>
    </location>
</feature>
<protein>
    <recommendedName>
        <fullName evidence="5">AbgT transporter</fullName>
    </recommendedName>
</protein>
<dbReference type="InterPro" id="IPR021450">
    <property type="entry name" value="DUF3100"/>
</dbReference>
<dbReference type="KEGG" id="mno:Mnod_5500"/>
<organism evidence="3 4">
    <name type="scientific">Methylobacterium nodulans (strain LMG 21967 / CNCM I-2342 / ORS 2060)</name>
    <dbReference type="NCBI Taxonomy" id="460265"/>
    <lineage>
        <taxon>Bacteria</taxon>
        <taxon>Pseudomonadati</taxon>
        <taxon>Pseudomonadota</taxon>
        <taxon>Alphaproteobacteria</taxon>
        <taxon>Hyphomicrobiales</taxon>
        <taxon>Methylobacteriaceae</taxon>
        <taxon>Methylobacterium</taxon>
    </lineage>
</organism>
<dbReference type="EMBL" id="CP001349">
    <property type="protein sequence ID" value="ACL60344.1"/>
    <property type="molecule type" value="Genomic_DNA"/>
</dbReference>
<feature type="transmembrane region" description="Helical" evidence="2">
    <location>
        <begin position="426"/>
        <end position="453"/>
    </location>
</feature>
<feature type="transmembrane region" description="Helical" evidence="2">
    <location>
        <begin position="57"/>
        <end position="77"/>
    </location>
</feature>
<dbReference type="RefSeq" id="WP_015931950.1">
    <property type="nucleotide sequence ID" value="NC_011894.1"/>
</dbReference>
<evidence type="ECO:0008006" key="5">
    <source>
        <dbReference type="Google" id="ProtNLM"/>
    </source>
</evidence>
<name>B8IP26_METNO</name>
<gene>
    <name evidence="3" type="ordered locus">Mnod_5500</name>
</gene>
<dbReference type="Proteomes" id="UP000008207">
    <property type="component" value="Chromosome"/>
</dbReference>